<evidence type="ECO:0008006" key="4">
    <source>
        <dbReference type="Google" id="ProtNLM"/>
    </source>
</evidence>
<keyword evidence="1" id="KW-0812">Transmembrane</keyword>
<feature type="transmembrane region" description="Helical" evidence="1">
    <location>
        <begin position="244"/>
        <end position="267"/>
    </location>
</feature>
<dbReference type="EMBL" id="LATX01000972">
    <property type="protein sequence ID" value="KTB44192.1"/>
    <property type="molecule type" value="Genomic_DNA"/>
</dbReference>
<keyword evidence="1" id="KW-1133">Transmembrane helix</keyword>
<evidence type="ECO:0000313" key="2">
    <source>
        <dbReference type="EMBL" id="KTB44192.1"/>
    </source>
</evidence>
<dbReference type="AlphaFoldDB" id="A0A0W0G6M2"/>
<proteinExistence type="predicted"/>
<feature type="transmembrane region" description="Helical" evidence="1">
    <location>
        <begin position="165"/>
        <end position="187"/>
    </location>
</feature>
<dbReference type="Proteomes" id="UP000054988">
    <property type="component" value="Unassembled WGS sequence"/>
</dbReference>
<keyword evidence="1" id="KW-0472">Membrane</keyword>
<evidence type="ECO:0000313" key="3">
    <source>
        <dbReference type="Proteomes" id="UP000054988"/>
    </source>
</evidence>
<sequence>MPDLFGGWGPRESKLNTAIQFLLYGIYAVLFGICVYILLARKQRNPFLLAAMILLFLLASTDVALTTVYDLLLLDSVTSTHTSEMNLYFAHYLIILVNNALADAILGCFKGFSFHSPSDFIIPIVNAMLHFVEETMEGHWSSCDLATVGFIVHNGTGAISVLGSVMVAGATIVNNLVLSSLIAFRIYRMSRSTMTYLGPRPKNLYKMLIAISLESGIFYAAWLFVGFTLSFIQVPGFFDGCLRTWPIIASMMPTIIVVRVALGISFGDTESPIMSLRESRDSDMNFERGSVMRISRRHSFDSVASLKGAHV</sequence>
<evidence type="ECO:0000256" key="1">
    <source>
        <dbReference type="SAM" id="Phobius"/>
    </source>
</evidence>
<name>A0A0W0G6M2_MONRR</name>
<feature type="transmembrane region" description="Helical" evidence="1">
    <location>
        <begin position="208"/>
        <end position="232"/>
    </location>
</feature>
<organism evidence="2 3">
    <name type="scientific">Moniliophthora roreri</name>
    <name type="common">Frosty pod rot fungus</name>
    <name type="synonym">Monilia roreri</name>
    <dbReference type="NCBI Taxonomy" id="221103"/>
    <lineage>
        <taxon>Eukaryota</taxon>
        <taxon>Fungi</taxon>
        <taxon>Dikarya</taxon>
        <taxon>Basidiomycota</taxon>
        <taxon>Agaricomycotina</taxon>
        <taxon>Agaricomycetes</taxon>
        <taxon>Agaricomycetidae</taxon>
        <taxon>Agaricales</taxon>
        <taxon>Marasmiineae</taxon>
        <taxon>Marasmiaceae</taxon>
        <taxon>Moniliophthora</taxon>
    </lineage>
</organism>
<protein>
    <recommendedName>
        <fullName evidence="4">G protein-coupled receptor</fullName>
    </recommendedName>
</protein>
<feature type="transmembrane region" description="Helical" evidence="1">
    <location>
        <begin position="20"/>
        <end position="40"/>
    </location>
</feature>
<comment type="caution">
    <text evidence="2">The sequence shown here is derived from an EMBL/GenBank/DDBJ whole genome shotgun (WGS) entry which is preliminary data.</text>
</comment>
<reference evidence="2 3" key="1">
    <citation type="submission" date="2015-12" db="EMBL/GenBank/DDBJ databases">
        <title>Draft genome sequence of Moniliophthora roreri, the causal agent of frosty pod rot of cacao.</title>
        <authorList>
            <person name="Aime M.C."/>
            <person name="Diaz-Valderrama J.R."/>
            <person name="Kijpornyongpan T."/>
            <person name="Phillips-Mora W."/>
        </authorList>
    </citation>
    <scope>NUCLEOTIDE SEQUENCE [LARGE SCALE GENOMIC DNA]</scope>
    <source>
        <strain evidence="2 3">MCA 2952</strain>
    </source>
</reference>
<accession>A0A0W0G6M2</accession>
<gene>
    <name evidence="2" type="ORF">WG66_3214</name>
</gene>
<feature type="transmembrane region" description="Helical" evidence="1">
    <location>
        <begin position="47"/>
        <end position="69"/>
    </location>
</feature>